<dbReference type="Pfam" id="PF14529">
    <property type="entry name" value="Exo_endo_phos_2"/>
    <property type="match status" value="1"/>
</dbReference>
<proteinExistence type="predicted"/>
<evidence type="ECO:0000313" key="2">
    <source>
        <dbReference type="EMBL" id="KAJ8876849.1"/>
    </source>
</evidence>
<feature type="domain" description="Endonuclease/exonuclease/phosphatase" evidence="1">
    <location>
        <begin position="19"/>
        <end position="81"/>
    </location>
</feature>
<feature type="non-terminal residue" evidence="2">
    <location>
        <position position="83"/>
    </location>
</feature>
<comment type="caution">
    <text evidence="2">The sequence shown here is derived from an EMBL/GenBank/DDBJ whole genome shotgun (WGS) entry which is preliminary data.</text>
</comment>
<evidence type="ECO:0000313" key="3">
    <source>
        <dbReference type="Proteomes" id="UP001159363"/>
    </source>
</evidence>
<dbReference type="SUPFAM" id="SSF56219">
    <property type="entry name" value="DNase I-like"/>
    <property type="match status" value="1"/>
</dbReference>
<dbReference type="InterPro" id="IPR005135">
    <property type="entry name" value="Endo/exonuclease/phosphatase"/>
</dbReference>
<dbReference type="Proteomes" id="UP001159363">
    <property type="component" value="Chromosome 7"/>
</dbReference>
<keyword evidence="3" id="KW-1185">Reference proteome</keyword>
<protein>
    <recommendedName>
        <fullName evidence="1">Endonuclease/exonuclease/phosphatase domain-containing protein</fullName>
    </recommendedName>
</protein>
<name>A0ABQ9GXT0_9NEOP</name>
<accession>A0ABQ9GXT0</accession>
<reference evidence="2 3" key="1">
    <citation type="submission" date="2023-02" db="EMBL/GenBank/DDBJ databases">
        <title>LHISI_Scaffold_Assembly.</title>
        <authorList>
            <person name="Stuart O.P."/>
            <person name="Cleave R."/>
            <person name="Magrath M.J.L."/>
            <person name="Mikheyev A.S."/>
        </authorList>
    </citation>
    <scope>NUCLEOTIDE SEQUENCE [LARGE SCALE GENOMIC DNA]</scope>
    <source>
        <strain evidence="2">Daus_M_001</strain>
        <tissue evidence="2">Leg muscle</tissue>
    </source>
</reference>
<evidence type="ECO:0000259" key="1">
    <source>
        <dbReference type="Pfam" id="PF14529"/>
    </source>
</evidence>
<dbReference type="Gene3D" id="3.60.10.10">
    <property type="entry name" value="Endonuclease/exonuclease/phosphatase"/>
    <property type="match status" value="1"/>
</dbReference>
<gene>
    <name evidence="2" type="ORF">PR048_021296</name>
</gene>
<dbReference type="EMBL" id="JARBHB010000008">
    <property type="protein sequence ID" value="KAJ8876849.1"/>
    <property type="molecule type" value="Genomic_DNA"/>
</dbReference>
<dbReference type="InterPro" id="IPR036691">
    <property type="entry name" value="Endo/exonu/phosph_ase_sf"/>
</dbReference>
<sequence>MSFSYSLTSMSVTPRPQRDFNSKYISWCCHTTTFRGRDLFNFLHSANLVVYATPSATFFSPRENFLPSTLELFIASKNIQLSH</sequence>
<organism evidence="2 3">
    <name type="scientific">Dryococelus australis</name>
    <dbReference type="NCBI Taxonomy" id="614101"/>
    <lineage>
        <taxon>Eukaryota</taxon>
        <taxon>Metazoa</taxon>
        <taxon>Ecdysozoa</taxon>
        <taxon>Arthropoda</taxon>
        <taxon>Hexapoda</taxon>
        <taxon>Insecta</taxon>
        <taxon>Pterygota</taxon>
        <taxon>Neoptera</taxon>
        <taxon>Polyneoptera</taxon>
        <taxon>Phasmatodea</taxon>
        <taxon>Verophasmatodea</taxon>
        <taxon>Anareolatae</taxon>
        <taxon>Phasmatidae</taxon>
        <taxon>Eurycanthinae</taxon>
        <taxon>Dryococelus</taxon>
    </lineage>
</organism>